<name>N1PXR4_DOTSN</name>
<evidence type="ECO:0000313" key="2">
    <source>
        <dbReference type="EMBL" id="EME47185.1"/>
    </source>
</evidence>
<feature type="region of interest" description="Disordered" evidence="1">
    <location>
        <begin position="1"/>
        <end position="80"/>
    </location>
</feature>
<sequence>MWAEEQPGDPFESNSSSNKATASMPAAHDAPAASTAMPQRPAPAVLPARESSHKVERYGSQTSNAAPTFSSSLRSPDAPRPLLAANYRYDYVMRYGGDGEEK</sequence>
<dbReference type="AlphaFoldDB" id="N1PXR4"/>
<keyword evidence="3" id="KW-1185">Reference proteome</keyword>
<dbReference type="OMA" id="ANYRYDY"/>
<feature type="compositionally biased region" description="Polar residues" evidence="1">
    <location>
        <begin position="59"/>
        <end position="74"/>
    </location>
</feature>
<accession>N1PXR4</accession>
<dbReference type="HOGENOM" id="CLU_2277402_0_0_1"/>
<reference evidence="3" key="1">
    <citation type="journal article" date="2012" name="PLoS Genet.">
        <title>The genomes of the fungal plant pathogens Cladosporium fulvum and Dothistroma septosporum reveal adaptation to different hosts and lifestyles but also signatures of common ancestry.</title>
        <authorList>
            <person name="de Wit P.J.G.M."/>
            <person name="van der Burgt A."/>
            <person name="Oekmen B."/>
            <person name="Stergiopoulos I."/>
            <person name="Abd-Elsalam K.A."/>
            <person name="Aerts A.L."/>
            <person name="Bahkali A.H."/>
            <person name="Beenen H.G."/>
            <person name="Chettri P."/>
            <person name="Cox M.P."/>
            <person name="Datema E."/>
            <person name="de Vries R.P."/>
            <person name="Dhillon B."/>
            <person name="Ganley A.R."/>
            <person name="Griffiths S.A."/>
            <person name="Guo Y."/>
            <person name="Hamelin R.C."/>
            <person name="Henrissat B."/>
            <person name="Kabir M.S."/>
            <person name="Jashni M.K."/>
            <person name="Kema G."/>
            <person name="Klaubauf S."/>
            <person name="Lapidus A."/>
            <person name="Levasseur A."/>
            <person name="Lindquist E."/>
            <person name="Mehrabi R."/>
            <person name="Ohm R.A."/>
            <person name="Owen T.J."/>
            <person name="Salamov A."/>
            <person name="Schwelm A."/>
            <person name="Schijlen E."/>
            <person name="Sun H."/>
            <person name="van den Burg H.A."/>
            <person name="van Ham R.C.H.J."/>
            <person name="Zhang S."/>
            <person name="Goodwin S.B."/>
            <person name="Grigoriev I.V."/>
            <person name="Collemare J."/>
            <person name="Bradshaw R.E."/>
        </authorList>
    </citation>
    <scope>NUCLEOTIDE SEQUENCE [LARGE SCALE GENOMIC DNA]</scope>
    <source>
        <strain evidence="3">NZE10 / CBS 128990</strain>
    </source>
</reference>
<protein>
    <submittedName>
        <fullName evidence="2">Uncharacterized protein</fullName>
    </submittedName>
</protein>
<dbReference type="EMBL" id="KB446536">
    <property type="protein sequence ID" value="EME47185.1"/>
    <property type="molecule type" value="Genomic_DNA"/>
</dbReference>
<feature type="compositionally biased region" description="Low complexity" evidence="1">
    <location>
        <begin position="20"/>
        <end position="37"/>
    </location>
</feature>
<reference evidence="2 3" key="2">
    <citation type="journal article" date="2012" name="PLoS Pathog.">
        <title>Diverse lifestyles and strategies of plant pathogenesis encoded in the genomes of eighteen Dothideomycetes fungi.</title>
        <authorList>
            <person name="Ohm R.A."/>
            <person name="Feau N."/>
            <person name="Henrissat B."/>
            <person name="Schoch C.L."/>
            <person name="Horwitz B.A."/>
            <person name="Barry K.W."/>
            <person name="Condon B.J."/>
            <person name="Copeland A.C."/>
            <person name="Dhillon B."/>
            <person name="Glaser F."/>
            <person name="Hesse C.N."/>
            <person name="Kosti I."/>
            <person name="LaButti K."/>
            <person name="Lindquist E.A."/>
            <person name="Lucas S."/>
            <person name="Salamov A.A."/>
            <person name="Bradshaw R.E."/>
            <person name="Ciuffetti L."/>
            <person name="Hamelin R.C."/>
            <person name="Kema G.H.J."/>
            <person name="Lawrence C."/>
            <person name="Scott J.A."/>
            <person name="Spatafora J.W."/>
            <person name="Turgeon B.G."/>
            <person name="de Wit P.J.G.M."/>
            <person name="Zhong S."/>
            <person name="Goodwin S.B."/>
            <person name="Grigoriev I.V."/>
        </authorList>
    </citation>
    <scope>NUCLEOTIDE SEQUENCE [LARGE SCALE GENOMIC DNA]</scope>
    <source>
        <strain evidence="3">NZE10 / CBS 128990</strain>
    </source>
</reference>
<proteinExistence type="predicted"/>
<dbReference type="Proteomes" id="UP000016933">
    <property type="component" value="Unassembled WGS sequence"/>
</dbReference>
<gene>
    <name evidence="2" type="ORF">DOTSEDRAFT_20984</name>
</gene>
<evidence type="ECO:0000313" key="3">
    <source>
        <dbReference type="Proteomes" id="UP000016933"/>
    </source>
</evidence>
<evidence type="ECO:0000256" key="1">
    <source>
        <dbReference type="SAM" id="MobiDB-lite"/>
    </source>
</evidence>
<organism evidence="2 3">
    <name type="scientific">Dothistroma septosporum (strain NZE10 / CBS 128990)</name>
    <name type="common">Red band needle blight fungus</name>
    <name type="synonym">Mycosphaerella pini</name>
    <dbReference type="NCBI Taxonomy" id="675120"/>
    <lineage>
        <taxon>Eukaryota</taxon>
        <taxon>Fungi</taxon>
        <taxon>Dikarya</taxon>
        <taxon>Ascomycota</taxon>
        <taxon>Pezizomycotina</taxon>
        <taxon>Dothideomycetes</taxon>
        <taxon>Dothideomycetidae</taxon>
        <taxon>Mycosphaerellales</taxon>
        <taxon>Mycosphaerellaceae</taxon>
        <taxon>Dothistroma</taxon>
    </lineage>
</organism>